<evidence type="ECO:0000259" key="8">
    <source>
        <dbReference type="Pfam" id="PF22600"/>
    </source>
</evidence>
<dbReference type="GO" id="GO:0050265">
    <property type="term" value="F:RNA uridylyltransferase activity"/>
    <property type="evidence" value="ECO:0007669"/>
    <property type="project" value="TreeGrafter"/>
</dbReference>
<dbReference type="CDD" id="cd05402">
    <property type="entry name" value="NT_PAP_TUTase"/>
    <property type="match status" value="1"/>
</dbReference>
<comment type="cofactor">
    <cofactor evidence="2">
        <name>Mg(2+)</name>
        <dbReference type="ChEBI" id="CHEBI:18420"/>
    </cofactor>
</comment>
<evidence type="ECO:0000256" key="5">
    <source>
        <dbReference type="ARBA" id="ARBA00022842"/>
    </source>
</evidence>
<dbReference type="Pfam" id="PF03828">
    <property type="entry name" value="PAP_assoc"/>
    <property type="match status" value="1"/>
</dbReference>
<dbReference type="GO" id="GO:1990817">
    <property type="term" value="F:poly(A) RNA polymerase activity"/>
    <property type="evidence" value="ECO:0007669"/>
    <property type="project" value="UniProtKB-ARBA"/>
</dbReference>
<dbReference type="VEuPathDB" id="VectorBase:LLOJ005051"/>
<organism evidence="9 10">
    <name type="scientific">Lutzomyia longipalpis</name>
    <name type="common">Sand fly</name>
    <dbReference type="NCBI Taxonomy" id="7200"/>
    <lineage>
        <taxon>Eukaryota</taxon>
        <taxon>Metazoa</taxon>
        <taxon>Ecdysozoa</taxon>
        <taxon>Arthropoda</taxon>
        <taxon>Hexapoda</taxon>
        <taxon>Insecta</taxon>
        <taxon>Pterygota</taxon>
        <taxon>Neoptera</taxon>
        <taxon>Endopterygota</taxon>
        <taxon>Diptera</taxon>
        <taxon>Nematocera</taxon>
        <taxon>Psychodoidea</taxon>
        <taxon>Psychodidae</taxon>
        <taxon>Lutzomyia</taxon>
        <taxon>Lutzomyia</taxon>
    </lineage>
</organism>
<dbReference type="InterPro" id="IPR002058">
    <property type="entry name" value="PAP_assoc"/>
</dbReference>
<keyword evidence="10" id="KW-1185">Reference proteome</keyword>
<feature type="compositionally biased region" description="Basic and acidic residues" evidence="6">
    <location>
        <begin position="147"/>
        <end position="157"/>
    </location>
</feature>
<reference evidence="9" key="1">
    <citation type="submission" date="2020-05" db="UniProtKB">
        <authorList>
            <consortium name="EnsemblMetazoa"/>
        </authorList>
    </citation>
    <scope>IDENTIFICATION</scope>
    <source>
        <strain evidence="9">Jacobina</strain>
    </source>
</reference>
<evidence type="ECO:0000256" key="4">
    <source>
        <dbReference type="ARBA" id="ARBA00022723"/>
    </source>
</evidence>
<proteinExistence type="predicted"/>
<dbReference type="AlphaFoldDB" id="A0A1B0CKB4"/>
<dbReference type="EnsemblMetazoa" id="LLOJ005051-RA">
    <property type="protein sequence ID" value="LLOJ005051-PA"/>
    <property type="gene ID" value="LLOJ005051"/>
</dbReference>
<dbReference type="PANTHER" id="PTHR12271">
    <property type="entry name" value="POLY A POLYMERASE CID PAP -RELATED"/>
    <property type="match status" value="1"/>
</dbReference>
<sequence length="539" mass="62332">MELFYFSSILEIFQENAFQIDQTTVNYLMRIVKIVNDLVKKKEIVRVYQPQAFDPEDFERFTLQRTLRCHPAIEMCLFSGCAPAAAGNQGIQPIPGTSKGTTTTKNNPPQKGKEAPRELPKDLKEEEEEEGDTSSDDSSSGESSEEEGNKKKQKKFDLKAKKKELKELKELIKRKKRERKTEKQLKQDFTLKKNTTMVLMMWDETINQNVAIGEKIMNLPIYKNITDDLEKNLRPEFPDVKVYIFGSRKTGLGTYTGDLDLFIDVKNYYNFPLKDKEESVRIIDKVRAVLSKPNVPWGRFVSITHARTPILKCFNREYKISCDLSFCNGLSHINTALIRYLLTLQPDCHRVACFIKAWYKSIFFSRQEANKVSSYMITLLVIFYMQTIKLLPPIYQLHNTTGKPLMIGDWQGDFAKPSLAELNIRVSNNPKNILVGFFQYYSSFDYKTYVICPLLGYPIERQLFDTPELLPDEMIRYKEFVQKLTPCPENSKELLATDTTICVQDPLELCHNVAKGVHLPLFVKFTKLCKKSGDYLMNF</sequence>
<dbReference type="InterPro" id="IPR054708">
    <property type="entry name" value="MTPAP-like_central"/>
</dbReference>
<feature type="domain" description="PAP-associated" evidence="7">
    <location>
        <begin position="433"/>
        <end position="509"/>
    </location>
</feature>
<keyword evidence="5" id="KW-0460">Magnesium</keyword>
<evidence type="ECO:0000256" key="3">
    <source>
        <dbReference type="ARBA" id="ARBA00022679"/>
    </source>
</evidence>
<evidence type="ECO:0000256" key="6">
    <source>
        <dbReference type="SAM" id="MobiDB-lite"/>
    </source>
</evidence>
<dbReference type="Gene3D" id="1.10.1410.10">
    <property type="match status" value="1"/>
</dbReference>
<evidence type="ECO:0000256" key="2">
    <source>
        <dbReference type="ARBA" id="ARBA00001946"/>
    </source>
</evidence>
<dbReference type="GO" id="GO:0031123">
    <property type="term" value="P:RNA 3'-end processing"/>
    <property type="evidence" value="ECO:0007669"/>
    <property type="project" value="TreeGrafter"/>
</dbReference>
<evidence type="ECO:0000259" key="7">
    <source>
        <dbReference type="Pfam" id="PF03828"/>
    </source>
</evidence>
<dbReference type="SUPFAM" id="SSF81301">
    <property type="entry name" value="Nucleotidyltransferase"/>
    <property type="match status" value="1"/>
</dbReference>
<dbReference type="Proteomes" id="UP000092461">
    <property type="component" value="Unassembled WGS sequence"/>
</dbReference>
<dbReference type="Gene3D" id="3.30.460.10">
    <property type="entry name" value="Beta Polymerase, domain 2"/>
    <property type="match status" value="1"/>
</dbReference>
<feature type="compositionally biased region" description="Basic and acidic residues" evidence="6">
    <location>
        <begin position="111"/>
        <end position="124"/>
    </location>
</feature>
<protein>
    <submittedName>
        <fullName evidence="9">Uncharacterized protein</fullName>
    </submittedName>
</protein>
<dbReference type="Pfam" id="PF22600">
    <property type="entry name" value="MTPAP-like_central"/>
    <property type="match status" value="1"/>
</dbReference>
<accession>A0A1B0CKB4</accession>
<dbReference type="EMBL" id="AJWK01015962">
    <property type="status" value="NOT_ANNOTATED_CDS"/>
    <property type="molecule type" value="Genomic_DNA"/>
</dbReference>
<name>A0A1B0CKB4_LUTLO</name>
<feature type="compositionally biased region" description="Acidic residues" evidence="6">
    <location>
        <begin position="125"/>
        <end position="135"/>
    </location>
</feature>
<dbReference type="SUPFAM" id="SSF81631">
    <property type="entry name" value="PAP/OAS1 substrate-binding domain"/>
    <property type="match status" value="1"/>
</dbReference>
<dbReference type="GO" id="GO:0046872">
    <property type="term" value="F:metal ion binding"/>
    <property type="evidence" value="ECO:0007669"/>
    <property type="project" value="UniProtKB-KW"/>
</dbReference>
<feature type="region of interest" description="Disordered" evidence="6">
    <location>
        <begin position="92"/>
        <end position="157"/>
    </location>
</feature>
<comment type="cofactor">
    <cofactor evidence="1">
        <name>Mn(2+)</name>
        <dbReference type="ChEBI" id="CHEBI:29035"/>
    </cofactor>
</comment>
<feature type="compositionally biased region" description="Low complexity" evidence="6">
    <location>
        <begin position="95"/>
        <end position="110"/>
    </location>
</feature>
<evidence type="ECO:0000256" key="1">
    <source>
        <dbReference type="ARBA" id="ARBA00001936"/>
    </source>
</evidence>
<dbReference type="InterPro" id="IPR043519">
    <property type="entry name" value="NT_sf"/>
</dbReference>
<evidence type="ECO:0000313" key="9">
    <source>
        <dbReference type="EnsemblMetazoa" id="LLOJ005051-PA"/>
    </source>
</evidence>
<keyword evidence="4" id="KW-0479">Metal-binding</keyword>
<dbReference type="VEuPathDB" id="VectorBase:LLONM1_004615"/>
<dbReference type="PANTHER" id="PTHR12271:SF66">
    <property type="entry name" value="TERMINAL URIDYLYLTRANSFERASE TAILOR"/>
    <property type="match status" value="1"/>
</dbReference>
<evidence type="ECO:0000313" key="10">
    <source>
        <dbReference type="Proteomes" id="UP000092461"/>
    </source>
</evidence>
<feature type="domain" description="Poly(A) RNA polymerase mitochondrial-like central palm" evidence="8">
    <location>
        <begin position="223"/>
        <end position="340"/>
    </location>
</feature>
<keyword evidence="3" id="KW-0808">Transferase</keyword>